<dbReference type="InterPro" id="IPR012349">
    <property type="entry name" value="Split_barrel_FMN-bd"/>
</dbReference>
<dbReference type="InterPro" id="IPR050268">
    <property type="entry name" value="NADH-dep_flavin_reductase"/>
</dbReference>
<accession>A0A518ARS3</accession>
<dbReference type="EMBL" id="CP036278">
    <property type="protein sequence ID" value="QDU57433.1"/>
    <property type="molecule type" value="Genomic_DNA"/>
</dbReference>
<dbReference type="RefSeq" id="WP_197528458.1">
    <property type="nucleotide sequence ID" value="NZ_CP036278.1"/>
</dbReference>
<dbReference type="Gene3D" id="2.30.110.10">
    <property type="entry name" value="Electron Transport, Fmn-binding Protein, Chain A"/>
    <property type="match status" value="1"/>
</dbReference>
<gene>
    <name evidence="4" type="primary">dfa1</name>
    <name evidence="4" type="ORF">Pan181_36490</name>
</gene>
<evidence type="ECO:0000313" key="5">
    <source>
        <dbReference type="Proteomes" id="UP000315750"/>
    </source>
</evidence>
<evidence type="ECO:0000313" key="4">
    <source>
        <dbReference type="EMBL" id="QDU57433.1"/>
    </source>
</evidence>
<dbReference type="Proteomes" id="UP000315750">
    <property type="component" value="Chromosome"/>
</dbReference>
<feature type="domain" description="Flavin reductase like" evidence="3">
    <location>
        <begin position="10"/>
        <end position="156"/>
    </location>
</feature>
<keyword evidence="2 4" id="KW-0560">Oxidoreductase</keyword>
<dbReference type="GO" id="GO:0042602">
    <property type="term" value="F:riboflavin reductase (NADPH) activity"/>
    <property type="evidence" value="ECO:0007669"/>
    <property type="project" value="TreeGrafter"/>
</dbReference>
<dbReference type="SMART" id="SM00903">
    <property type="entry name" value="Flavin_Reduct"/>
    <property type="match status" value="1"/>
</dbReference>
<dbReference type="KEGG" id="amuc:Pan181_36490"/>
<dbReference type="PANTHER" id="PTHR30466">
    <property type="entry name" value="FLAVIN REDUCTASE"/>
    <property type="match status" value="1"/>
</dbReference>
<dbReference type="PANTHER" id="PTHR30466:SF11">
    <property type="entry name" value="FLAVIN-DEPENDENT MONOOXYGENASE, REDUCTASE SUBUNIT HSAB"/>
    <property type="match status" value="1"/>
</dbReference>
<dbReference type="EC" id="1.-.-.-" evidence="4"/>
<evidence type="ECO:0000256" key="2">
    <source>
        <dbReference type="ARBA" id="ARBA00023002"/>
    </source>
</evidence>
<comment type="similarity">
    <text evidence="1">Belongs to the non-flavoprotein flavin reductase family.</text>
</comment>
<sequence length="157" mass="16658">MSDTDLLSPLGRVPSGIFILTVGTGERATGMLASWVMQAGFEPPMVSVAVKQGRYVCDWLSEGQPFVLNLVGDGQTDFLKHFGKGFEPGVPAFEGVATAACRTGVPMLSQALGHLECEPAGHLDSGDHRIFLARVVRGGMTGEGQPMVHIRKSGANY</sequence>
<evidence type="ECO:0000259" key="3">
    <source>
        <dbReference type="SMART" id="SM00903"/>
    </source>
</evidence>
<dbReference type="SUPFAM" id="SSF50475">
    <property type="entry name" value="FMN-binding split barrel"/>
    <property type="match status" value="1"/>
</dbReference>
<evidence type="ECO:0000256" key="1">
    <source>
        <dbReference type="ARBA" id="ARBA00008898"/>
    </source>
</evidence>
<proteinExistence type="inferred from homology"/>
<protein>
    <submittedName>
        <fullName evidence="4">Diflavin flavoprotein A 1</fullName>
        <ecNumber evidence="4">1.-.-.-</ecNumber>
    </submittedName>
</protein>
<dbReference type="AlphaFoldDB" id="A0A518ARS3"/>
<organism evidence="4 5">
    <name type="scientific">Aeoliella mucimassa</name>
    <dbReference type="NCBI Taxonomy" id="2527972"/>
    <lineage>
        <taxon>Bacteria</taxon>
        <taxon>Pseudomonadati</taxon>
        <taxon>Planctomycetota</taxon>
        <taxon>Planctomycetia</taxon>
        <taxon>Pirellulales</taxon>
        <taxon>Lacipirellulaceae</taxon>
        <taxon>Aeoliella</taxon>
    </lineage>
</organism>
<name>A0A518ARS3_9BACT</name>
<keyword evidence="5" id="KW-1185">Reference proteome</keyword>
<reference evidence="4 5" key="1">
    <citation type="submission" date="2019-02" db="EMBL/GenBank/DDBJ databases">
        <title>Deep-cultivation of Planctomycetes and their phenomic and genomic characterization uncovers novel biology.</title>
        <authorList>
            <person name="Wiegand S."/>
            <person name="Jogler M."/>
            <person name="Boedeker C."/>
            <person name="Pinto D."/>
            <person name="Vollmers J."/>
            <person name="Rivas-Marin E."/>
            <person name="Kohn T."/>
            <person name="Peeters S.H."/>
            <person name="Heuer A."/>
            <person name="Rast P."/>
            <person name="Oberbeckmann S."/>
            <person name="Bunk B."/>
            <person name="Jeske O."/>
            <person name="Meyerdierks A."/>
            <person name="Storesund J.E."/>
            <person name="Kallscheuer N."/>
            <person name="Luecker S."/>
            <person name="Lage O.M."/>
            <person name="Pohl T."/>
            <person name="Merkel B.J."/>
            <person name="Hornburger P."/>
            <person name="Mueller R.-W."/>
            <person name="Bruemmer F."/>
            <person name="Labrenz M."/>
            <person name="Spormann A.M."/>
            <person name="Op den Camp H."/>
            <person name="Overmann J."/>
            <person name="Amann R."/>
            <person name="Jetten M.S.M."/>
            <person name="Mascher T."/>
            <person name="Medema M.H."/>
            <person name="Devos D.P."/>
            <person name="Kaster A.-K."/>
            <person name="Ovreas L."/>
            <person name="Rohde M."/>
            <person name="Galperin M.Y."/>
            <person name="Jogler C."/>
        </authorList>
    </citation>
    <scope>NUCLEOTIDE SEQUENCE [LARGE SCALE GENOMIC DNA]</scope>
    <source>
        <strain evidence="4 5">Pan181</strain>
    </source>
</reference>
<dbReference type="Pfam" id="PF01613">
    <property type="entry name" value="Flavin_Reduct"/>
    <property type="match status" value="1"/>
</dbReference>
<dbReference type="GO" id="GO:0010181">
    <property type="term" value="F:FMN binding"/>
    <property type="evidence" value="ECO:0007669"/>
    <property type="project" value="InterPro"/>
</dbReference>
<dbReference type="InterPro" id="IPR002563">
    <property type="entry name" value="Flavin_Rdtase-like_dom"/>
</dbReference>